<organism evidence="2 3">
    <name type="scientific">Nonomuraea soli</name>
    <dbReference type="NCBI Taxonomy" id="1032476"/>
    <lineage>
        <taxon>Bacteria</taxon>
        <taxon>Bacillati</taxon>
        <taxon>Actinomycetota</taxon>
        <taxon>Actinomycetes</taxon>
        <taxon>Streptosporangiales</taxon>
        <taxon>Streptosporangiaceae</taxon>
        <taxon>Nonomuraea</taxon>
    </lineage>
</organism>
<dbReference type="GO" id="GO:0016787">
    <property type="term" value="F:hydrolase activity"/>
    <property type="evidence" value="ECO:0007669"/>
    <property type="project" value="InterPro"/>
</dbReference>
<feature type="transmembrane region" description="Helical" evidence="1">
    <location>
        <begin position="21"/>
        <end position="41"/>
    </location>
</feature>
<accession>A0A7W0CQV4</accession>
<evidence type="ECO:0000256" key="1">
    <source>
        <dbReference type="SAM" id="Phobius"/>
    </source>
</evidence>
<dbReference type="PANTHER" id="PTHR21562:SF83">
    <property type="entry name" value="PECTIN ACETYLESTERASE 4"/>
    <property type="match status" value="1"/>
</dbReference>
<dbReference type="InterPro" id="IPR004963">
    <property type="entry name" value="PAE/NOTUM"/>
</dbReference>
<feature type="transmembrane region" description="Helical" evidence="1">
    <location>
        <begin position="159"/>
        <end position="177"/>
    </location>
</feature>
<gene>
    <name evidence="2" type="ORF">HNR30_006963</name>
</gene>
<feature type="transmembrane region" description="Helical" evidence="1">
    <location>
        <begin position="124"/>
        <end position="147"/>
    </location>
</feature>
<dbReference type="Pfam" id="PF03283">
    <property type="entry name" value="PAE"/>
    <property type="match status" value="1"/>
</dbReference>
<keyword evidence="1" id="KW-0472">Membrane</keyword>
<reference evidence="2 3" key="1">
    <citation type="submission" date="2020-07" db="EMBL/GenBank/DDBJ databases">
        <title>Genomic Encyclopedia of Type Strains, Phase IV (KMG-IV): sequencing the most valuable type-strain genomes for metagenomic binning, comparative biology and taxonomic classification.</title>
        <authorList>
            <person name="Goeker M."/>
        </authorList>
    </citation>
    <scope>NUCLEOTIDE SEQUENCE [LARGE SCALE GENOMIC DNA]</scope>
    <source>
        <strain evidence="2 3">DSM 45533</strain>
    </source>
</reference>
<protein>
    <submittedName>
        <fullName evidence="2">Uncharacterized protein</fullName>
    </submittedName>
</protein>
<keyword evidence="1" id="KW-1133">Transmembrane helix</keyword>
<proteinExistence type="predicted"/>
<dbReference type="RefSeq" id="WP_220134316.1">
    <property type="nucleotide sequence ID" value="NZ_BAABAM010000011.1"/>
</dbReference>
<keyword evidence="1" id="KW-0812">Transmembrane</keyword>
<evidence type="ECO:0000313" key="2">
    <source>
        <dbReference type="EMBL" id="MBA2895577.1"/>
    </source>
</evidence>
<dbReference type="EMBL" id="JACDUR010000007">
    <property type="protein sequence ID" value="MBA2895577.1"/>
    <property type="molecule type" value="Genomic_DNA"/>
</dbReference>
<dbReference type="PANTHER" id="PTHR21562">
    <property type="entry name" value="NOTUM-RELATED"/>
    <property type="match status" value="1"/>
</dbReference>
<keyword evidence="3" id="KW-1185">Reference proteome</keyword>
<dbReference type="AlphaFoldDB" id="A0A7W0CQV4"/>
<comment type="caution">
    <text evidence="2">The sequence shown here is derived from an EMBL/GenBank/DDBJ whole genome shotgun (WGS) entry which is preliminary data.</text>
</comment>
<feature type="transmembrane region" description="Helical" evidence="1">
    <location>
        <begin position="197"/>
        <end position="215"/>
    </location>
</feature>
<feature type="transmembrane region" description="Helical" evidence="1">
    <location>
        <begin position="47"/>
        <end position="69"/>
    </location>
</feature>
<name>A0A7W0CQV4_9ACTN</name>
<feature type="transmembrane region" description="Helical" evidence="1">
    <location>
        <begin position="222"/>
        <end position="238"/>
    </location>
</feature>
<sequence length="576" mass="60624">MRMRLATALPLLRSTARAITWWPLLIGAALGPAILLVPTALDATLTATHVTTLTRIAATCLALGAAFVLDDPAARSTPTVPTSRLARNLLRTALAVPIAVLSWALTLSLASAGDAPLAAGALPAAALPVGALTLEAAALLAIALALATLAQRRNTDGHAGVVAAPATLTLAGAAWLLPHPVALTLSPGDPSWTQSHHRWAVVLAAALILFLWSGYEGRSRRLVTVAIVLLTAGTAFTLRTDPPAPVATPAWTQIVPGGDCQCADGTRFSFWERQADPAKVVLFLNGGGVCWDARMCAFTGSGGKNDHYNWNDQSGERPYDQNAGFFDLTHPGNPFAGYSIVFVSSCTGDAHLGDTAQTYSPTLTVQHRGRVNGAAALDHLASRYPDATQVVVIGKTAGSVAAPLYGGLVADRLPRARVTVFGAQSGAWPDNPGFNAEVLGTAWGAYAAAPAWAVDGLGVREWGVPRFWSQTARHAPGVVLSRFDYAFDPAAAVEVTRWMPGDPPDLLSIIDANEAAVERAGATLHSYTAPGKRHGLFELDRFYELEVGGVRLTDWLTRLVNGNQPSDVRCDTCDQE</sequence>
<dbReference type="Proteomes" id="UP000530928">
    <property type="component" value="Unassembled WGS sequence"/>
</dbReference>
<evidence type="ECO:0000313" key="3">
    <source>
        <dbReference type="Proteomes" id="UP000530928"/>
    </source>
</evidence>
<feature type="transmembrane region" description="Helical" evidence="1">
    <location>
        <begin position="89"/>
        <end position="112"/>
    </location>
</feature>